<sequence length="312" mass="36219">MEKRMEIMNKKHLPRRPCQPRDLSFQQRDIRGRLCKFNSSWFNDYKYLLEYNKNQCGSDHFVKNGFNTWNKRLSLEHLNVGGPHNIAIPKCQNMMNQRQSIDTAFDKQSDFVRTNQHFLLRQGLPFRGHDESEDSISRGNFLELLQFYVDRNDKVGHVVLKNAPKNPQMTGSLIQNDIVHAPAMETTKVIVKDIKYTNHVIKHVSDTSVNSQGVVVEIFIDIKHVRLSPHKIRGQCYDGGSSMSGAFNGLKTMILKEVKSAHFIHCFAHRLQLTLVFVAKNHPYMNDFFYLISRLLNMIGSSYKRLAKLREP</sequence>
<dbReference type="PANTHER" id="PTHR45749">
    <property type="match status" value="1"/>
</dbReference>
<comment type="caution">
    <text evidence="2">The sequence shown here is derived from an EMBL/GenBank/DDBJ whole genome shotgun (WGS) entry which is preliminary data.</text>
</comment>
<feature type="domain" description="DUF4371" evidence="1">
    <location>
        <begin position="59"/>
        <end position="221"/>
    </location>
</feature>
<keyword evidence="3" id="KW-1185">Reference proteome</keyword>
<dbReference type="PANTHER" id="PTHR45749:SF34">
    <property type="entry name" value="ZINC FINGER MYM-TYPE PROTEIN 1-LIKE"/>
    <property type="match status" value="1"/>
</dbReference>
<reference evidence="2 3" key="1">
    <citation type="journal article" date="2017" name="Nat. Commun.">
        <title>Genome assembly with in vitro proximity ligation data and whole-genome triplication in lettuce.</title>
        <authorList>
            <person name="Reyes-Chin-Wo S."/>
            <person name="Wang Z."/>
            <person name="Yang X."/>
            <person name="Kozik A."/>
            <person name="Arikit S."/>
            <person name="Song C."/>
            <person name="Xia L."/>
            <person name="Froenicke L."/>
            <person name="Lavelle D.O."/>
            <person name="Truco M.J."/>
            <person name="Xia R."/>
            <person name="Zhu S."/>
            <person name="Xu C."/>
            <person name="Xu H."/>
            <person name="Xu X."/>
            <person name="Cox K."/>
            <person name="Korf I."/>
            <person name="Meyers B.C."/>
            <person name="Michelmore R.W."/>
        </authorList>
    </citation>
    <scope>NUCLEOTIDE SEQUENCE [LARGE SCALE GENOMIC DNA]</scope>
    <source>
        <strain evidence="3">cv. Salinas</strain>
        <tissue evidence="2">Seedlings</tissue>
    </source>
</reference>
<evidence type="ECO:0000313" key="2">
    <source>
        <dbReference type="EMBL" id="KAJ0184932.1"/>
    </source>
</evidence>
<proteinExistence type="predicted"/>
<protein>
    <recommendedName>
        <fullName evidence="1">DUF4371 domain-containing protein</fullName>
    </recommendedName>
</protein>
<dbReference type="Pfam" id="PF14291">
    <property type="entry name" value="DUF4371"/>
    <property type="match status" value="1"/>
</dbReference>
<evidence type="ECO:0000313" key="3">
    <source>
        <dbReference type="Proteomes" id="UP000235145"/>
    </source>
</evidence>
<dbReference type="AlphaFoldDB" id="A0A9R1UD42"/>
<accession>A0A9R1UD42</accession>
<evidence type="ECO:0000259" key="1">
    <source>
        <dbReference type="Pfam" id="PF14291"/>
    </source>
</evidence>
<dbReference type="EMBL" id="NBSK02000009">
    <property type="protein sequence ID" value="KAJ0184932.1"/>
    <property type="molecule type" value="Genomic_DNA"/>
</dbReference>
<gene>
    <name evidence="2" type="ORF">LSAT_V11C900458480</name>
</gene>
<organism evidence="2 3">
    <name type="scientific">Lactuca sativa</name>
    <name type="common">Garden lettuce</name>
    <dbReference type="NCBI Taxonomy" id="4236"/>
    <lineage>
        <taxon>Eukaryota</taxon>
        <taxon>Viridiplantae</taxon>
        <taxon>Streptophyta</taxon>
        <taxon>Embryophyta</taxon>
        <taxon>Tracheophyta</taxon>
        <taxon>Spermatophyta</taxon>
        <taxon>Magnoliopsida</taxon>
        <taxon>eudicotyledons</taxon>
        <taxon>Gunneridae</taxon>
        <taxon>Pentapetalae</taxon>
        <taxon>asterids</taxon>
        <taxon>campanulids</taxon>
        <taxon>Asterales</taxon>
        <taxon>Asteraceae</taxon>
        <taxon>Cichorioideae</taxon>
        <taxon>Cichorieae</taxon>
        <taxon>Lactucinae</taxon>
        <taxon>Lactuca</taxon>
    </lineage>
</organism>
<dbReference type="Proteomes" id="UP000235145">
    <property type="component" value="Unassembled WGS sequence"/>
</dbReference>
<name>A0A9R1UD42_LACSA</name>
<dbReference type="InterPro" id="IPR025398">
    <property type="entry name" value="DUF4371"/>
</dbReference>